<feature type="coiled-coil region" evidence="1">
    <location>
        <begin position="737"/>
        <end position="764"/>
    </location>
</feature>
<accession>A0A8H4AQD2</accession>
<keyword evidence="1" id="KW-0175">Coiled coil</keyword>
<proteinExistence type="predicted"/>
<sequence>MLTIGKLPPLNPLYIQRNYDQNLEKLIKEKHTIVLCGALGTGRTQLARQFANRILRSIHNDREYEFLIWLVADQLDTLLSNCRQIGNALQIAGYEQLTDDELAEAIKRKLEERNCLVIIDDVCSEEVKLCIEKFLPDYSTDIVIISSHEDWDYYKIRIRQCAEQEAINIIRHMFIEKDIKIVSEEQIKRLVAHFEHNLVWTTQAANYIIENLGGEIDIYLKSNEKIGQPLKDFGLNSQQALLFTLENFQQITNNILPKDESLIALLILQICSLLPSQNIPITLLTHYFQHYAKVPESKLEQLINLLCKKTMLIEREGSYISMHCSYQTMFKQNILVKQNLISIAKLSDLQTCFFKFLVEKVKWRRSENVSPNNKFQWEQVNILPHVKSVIIHFEEQPEYSYLTIELYYAIGNYYENQELLYEAKSCYIKSQDLSENLLGKDIITELSGLSSELLVDTTKQSIAKKINSATYNLEQFKMYVVEILYKLASINIRLWQILDEHEKDLTIKYLEQSFHLHSLFINFDDVKAQDQYYTCRNLAASYKKRCRFHDAKQIIDNLINSDFTKNNSEIKSLAYLDAARWETKINPLKAIDYLKKSLMEIYSVAESDYSYNNRAKDMIIIYLELGYAYLEVSRAEKDKIKKFDALKKADIQLRFALKFNREHYKLDSNRTAGRIFYYLAEVNEVMEYYFLAREAVIQSLLIQQSFYQNQENTYIKDSSQLLRRIEDKIQCLKNPPEEINKKSLQILQQELDKKKEEYNETNDLQALKEYADILLETNDPEKRDLAINYYQTYLDSTAVNPQKSRRASVYKRLGYALFQQMVTKSDYKDLEEQKLRTKVAYKEAQIYYKDLLDESQFFEDDTIKFNYNLCFWALNKLEKSKLENVYLIRNNNDLFNHAMTSALLAKYNYYLNKWNHNCQNYDKIKLATEAIKTVAEFSPADFVKGMANIVQGIHAERVQTKTEQIIHVIESKLDPIKSFFRNIAKKISEIYIEQIPHIEPESIETFAKFISEKLFDYVGSKKVDFTLDPIQIFISGLYYNSKKNCLLTTQSGILWNAEEMLRYTGIITHDNRIYIYFKTPEHNLKYGFRHDNLPIICRHYEYHKNRTEAIERLKQLANNTTNNARTTECSIS</sequence>
<dbReference type="Proteomes" id="UP000439903">
    <property type="component" value="Unassembled WGS sequence"/>
</dbReference>
<reference evidence="3 4" key="1">
    <citation type="journal article" date="2019" name="Environ. Microbiol.">
        <title>At the nexus of three kingdoms: the genome of the mycorrhizal fungus Gigaspora margarita provides insights into plant, endobacterial and fungal interactions.</title>
        <authorList>
            <person name="Venice F."/>
            <person name="Ghignone S."/>
            <person name="Salvioli di Fossalunga A."/>
            <person name="Amselem J."/>
            <person name="Novero M."/>
            <person name="Xianan X."/>
            <person name="Sedzielewska Toro K."/>
            <person name="Morin E."/>
            <person name="Lipzen A."/>
            <person name="Grigoriev I.V."/>
            <person name="Henrissat B."/>
            <person name="Martin F.M."/>
            <person name="Bonfante P."/>
        </authorList>
    </citation>
    <scope>NUCLEOTIDE SEQUENCE [LARGE SCALE GENOMIC DNA]</scope>
    <source>
        <strain evidence="3 4">BEG34</strain>
    </source>
</reference>
<dbReference type="Pfam" id="PF00931">
    <property type="entry name" value="NB-ARC"/>
    <property type="match status" value="1"/>
</dbReference>
<dbReference type="InterPro" id="IPR002182">
    <property type="entry name" value="NB-ARC"/>
</dbReference>
<name>A0A8H4AQD2_GIGMA</name>
<evidence type="ECO:0000313" key="3">
    <source>
        <dbReference type="EMBL" id="KAF0521645.1"/>
    </source>
</evidence>
<keyword evidence="4" id="KW-1185">Reference proteome</keyword>
<feature type="domain" description="NB-ARC" evidence="2">
    <location>
        <begin position="20"/>
        <end position="139"/>
    </location>
</feature>
<gene>
    <name evidence="3" type="ORF">F8M41_015726</name>
</gene>
<comment type="caution">
    <text evidence="3">The sequence shown here is derived from an EMBL/GenBank/DDBJ whole genome shotgun (WGS) entry which is preliminary data.</text>
</comment>
<dbReference type="EMBL" id="WTPW01000333">
    <property type="protein sequence ID" value="KAF0521645.1"/>
    <property type="molecule type" value="Genomic_DNA"/>
</dbReference>
<dbReference type="InterPro" id="IPR027417">
    <property type="entry name" value="P-loop_NTPase"/>
</dbReference>
<organism evidence="3 4">
    <name type="scientific">Gigaspora margarita</name>
    <dbReference type="NCBI Taxonomy" id="4874"/>
    <lineage>
        <taxon>Eukaryota</taxon>
        <taxon>Fungi</taxon>
        <taxon>Fungi incertae sedis</taxon>
        <taxon>Mucoromycota</taxon>
        <taxon>Glomeromycotina</taxon>
        <taxon>Glomeromycetes</taxon>
        <taxon>Diversisporales</taxon>
        <taxon>Gigasporaceae</taxon>
        <taxon>Gigaspora</taxon>
    </lineage>
</organism>
<dbReference type="Gene3D" id="3.40.50.300">
    <property type="entry name" value="P-loop containing nucleotide triphosphate hydrolases"/>
    <property type="match status" value="1"/>
</dbReference>
<dbReference type="SUPFAM" id="SSF52540">
    <property type="entry name" value="P-loop containing nucleoside triphosphate hydrolases"/>
    <property type="match status" value="1"/>
</dbReference>
<dbReference type="GO" id="GO:0043531">
    <property type="term" value="F:ADP binding"/>
    <property type="evidence" value="ECO:0007669"/>
    <property type="project" value="InterPro"/>
</dbReference>
<protein>
    <submittedName>
        <fullName evidence="3">ATP/GTP-binding protein</fullName>
    </submittedName>
</protein>
<dbReference type="OrthoDB" id="630895at2759"/>
<evidence type="ECO:0000259" key="2">
    <source>
        <dbReference type="Pfam" id="PF00931"/>
    </source>
</evidence>
<dbReference type="AlphaFoldDB" id="A0A8H4AQD2"/>
<evidence type="ECO:0000256" key="1">
    <source>
        <dbReference type="SAM" id="Coils"/>
    </source>
</evidence>
<evidence type="ECO:0000313" key="4">
    <source>
        <dbReference type="Proteomes" id="UP000439903"/>
    </source>
</evidence>